<comment type="caution">
    <text evidence="1">The sequence shown here is derived from an EMBL/GenBank/DDBJ whole genome shotgun (WGS) entry which is preliminary data.</text>
</comment>
<keyword evidence="2" id="KW-1185">Reference proteome</keyword>
<reference evidence="2" key="1">
    <citation type="submission" date="2015-07" db="EMBL/GenBank/DDBJ databases">
        <title>Complete Genome of Thermincola ferriacetica strain Z-0001T.</title>
        <authorList>
            <person name="Lusk B."/>
            <person name="Badalamenti J.P."/>
            <person name="Parameswaran P."/>
            <person name="Bond D.R."/>
            <person name="Torres C.I."/>
        </authorList>
    </citation>
    <scope>NUCLEOTIDE SEQUENCE [LARGE SCALE GENOMIC DNA]</scope>
    <source>
        <strain evidence="2">Z-0001</strain>
    </source>
</reference>
<evidence type="ECO:0000313" key="1">
    <source>
        <dbReference type="EMBL" id="KNZ70300.1"/>
    </source>
</evidence>
<accession>A0A0L6W439</accession>
<evidence type="ECO:0000313" key="2">
    <source>
        <dbReference type="Proteomes" id="UP000037175"/>
    </source>
</evidence>
<name>A0A0L6W439_9FIRM</name>
<sequence>MPCDAVATLTAKVSENLTKEVLESEKAAQAVLQYLRQKGYVVTMSRRRDLLEFDLGGYRAVQISNGRVYAQGLAATETETLLQDLTQFVKQLGGVLLQQKVAQAVAKHYRPESQQYAPNGSLVLRVNL</sequence>
<dbReference type="AlphaFoldDB" id="A0A0L6W439"/>
<organism evidence="1 2">
    <name type="scientific">Thermincola ferriacetica</name>
    <dbReference type="NCBI Taxonomy" id="281456"/>
    <lineage>
        <taxon>Bacteria</taxon>
        <taxon>Bacillati</taxon>
        <taxon>Bacillota</taxon>
        <taxon>Clostridia</taxon>
        <taxon>Eubacteriales</taxon>
        <taxon>Thermincolaceae</taxon>
        <taxon>Thermincola</taxon>
    </lineage>
</organism>
<dbReference type="Proteomes" id="UP000037175">
    <property type="component" value="Unassembled WGS sequence"/>
</dbReference>
<protein>
    <submittedName>
        <fullName evidence="1">Uncharacterized protein</fullName>
    </submittedName>
</protein>
<proteinExistence type="predicted"/>
<gene>
    <name evidence="1" type="ORF">Tfer_0860</name>
</gene>
<dbReference type="EMBL" id="LGTE01000004">
    <property type="protein sequence ID" value="KNZ70300.1"/>
    <property type="molecule type" value="Genomic_DNA"/>
</dbReference>